<organism evidence="1 2">
    <name type="scientific">Lacipirellula limnantheis</name>
    <dbReference type="NCBI Taxonomy" id="2528024"/>
    <lineage>
        <taxon>Bacteria</taxon>
        <taxon>Pseudomonadati</taxon>
        <taxon>Planctomycetota</taxon>
        <taxon>Planctomycetia</taxon>
        <taxon>Pirellulales</taxon>
        <taxon>Lacipirellulaceae</taxon>
        <taxon>Lacipirellula</taxon>
    </lineage>
</organism>
<proteinExistence type="predicted"/>
<sequence>MNQNRIIVDRWSNAESERLYRDNWPNEMALSSRYEMGEQCGGCSFFAPFDEDFGLCCHAASRHHTETVFEHFTCPSFVKEGWGPHSFAEDSEFHCNCEGQGNDDC</sequence>
<evidence type="ECO:0000313" key="1">
    <source>
        <dbReference type="EMBL" id="QDT70852.1"/>
    </source>
</evidence>
<gene>
    <name evidence="1" type="ORF">I41_00050</name>
</gene>
<dbReference type="RefSeq" id="WP_145429763.1">
    <property type="nucleotide sequence ID" value="NZ_CP036339.1"/>
</dbReference>
<dbReference type="OrthoDB" id="286659at2"/>
<protein>
    <submittedName>
        <fullName evidence="1">Uncharacterized protein</fullName>
    </submittedName>
</protein>
<dbReference type="AlphaFoldDB" id="A0A517TR47"/>
<keyword evidence="2" id="KW-1185">Reference proteome</keyword>
<name>A0A517TR47_9BACT</name>
<dbReference type="Proteomes" id="UP000317909">
    <property type="component" value="Chromosome"/>
</dbReference>
<dbReference type="EMBL" id="CP036339">
    <property type="protein sequence ID" value="QDT70852.1"/>
    <property type="molecule type" value="Genomic_DNA"/>
</dbReference>
<reference evidence="1 2" key="1">
    <citation type="submission" date="2019-02" db="EMBL/GenBank/DDBJ databases">
        <title>Deep-cultivation of Planctomycetes and their phenomic and genomic characterization uncovers novel biology.</title>
        <authorList>
            <person name="Wiegand S."/>
            <person name="Jogler M."/>
            <person name="Boedeker C."/>
            <person name="Pinto D."/>
            <person name="Vollmers J."/>
            <person name="Rivas-Marin E."/>
            <person name="Kohn T."/>
            <person name="Peeters S.H."/>
            <person name="Heuer A."/>
            <person name="Rast P."/>
            <person name="Oberbeckmann S."/>
            <person name="Bunk B."/>
            <person name="Jeske O."/>
            <person name="Meyerdierks A."/>
            <person name="Storesund J.E."/>
            <person name="Kallscheuer N."/>
            <person name="Luecker S."/>
            <person name="Lage O.M."/>
            <person name="Pohl T."/>
            <person name="Merkel B.J."/>
            <person name="Hornburger P."/>
            <person name="Mueller R.-W."/>
            <person name="Bruemmer F."/>
            <person name="Labrenz M."/>
            <person name="Spormann A.M."/>
            <person name="Op den Camp H."/>
            <person name="Overmann J."/>
            <person name="Amann R."/>
            <person name="Jetten M.S.M."/>
            <person name="Mascher T."/>
            <person name="Medema M.H."/>
            <person name="Devos D.P."/>
            <person name="Kaster A.-K."/>
            <person name="Ovreas L."/>
            <person name="Rohde M."/>
            <person name="Galperin M.Y."/>
            <person name="Jogler C."/>
        </authorList>
    </citation>
    <scope>NUCLEOTIDE SEQUENCE [LARGE SCALE GENOMIC DNA]</scope>
    <source>
        <strain evidence="1 2">I41</strain>
    </source>
</reference>
<accession>A0A517TR47</accession>
<dbReference type="KEGG" id="llh:I41_00050"/>
<evidence type="ECO:0000313" key="2">
    <source>
        <dbReference type="Proteomes" id="UP000317909"/>
    </source>
</evidence>